<evidence type="ECO:0000259" key="2">
    <source>
        <dbReference type="PROSITE" id="PS50835"/>
    </source>
</evidence>
<dbReference type="SMART" id="SM00409">
    <property type="entry name" value="IG"/>
    <property type="match status" value="1"/>
</dbReference>
<feature type="chain" id="PRO_5002078053" evidence="1">
    <location>
        <begin position="20"/>
        <end position="250"/>
    </location>
</feature>
<keyword evidence="3" id="KW-0808">Transferase</keyword>
<dbReference type="SUPFAM" id="SSF48726">
    <property type="entry name" value="Immunoglobulin"/>
    <property type="match status" value="1"/>
</dbReference>
<feature type="domain" description="Ig-like" evidence="2">
    <location>
        <begin position="145"/>
        <end position="229"/>
    </location>
</feature>
<dbReference type="EMBL" id="JPKZ01002174">
    <property type="protein sequence ID" value="KHN78074.1"/>
    <property type="molecule type" value="Genomic_DNA"/>
</dbReference>
<keyword evidence="4" id="KW-1185">Reference proteome</keyword>
<comment type="caution">
    <text evidence="3">The sequence shown here is derived from an EMBL/GenBank/DDBJ whole genome shotgun (WGS) entry which is preliminary data.</text>
</comment>
<proteinExistence type="predicted"/>
<evidence type="ECO:0000256" key="1">
    <source>
        <dbReference type="SAM" id="SignalP"/>
    </source>
</evidence>
<dbReference type="InterPro" id="IPR013783">
    <property type="entry name" value="Ig-like_fold"/>
</dbReference>
<dbReference type="Pfam" id="PF07679">
    <property type="entry name" value="I-set"/>
    <property type="match status" value="1"/>
</dbReference>
<name>A0A0B2V998_TOXCA</name>
<dbReference type="OMA" id="RCQITTH"/>
<dbReference type="AlphaFoldDB" id="A0A0B2V998"/>
<organism evidence="3 4">
    <name type="scientific">Toxocara canis</name>
    <name type="common">Canine roundworm</name>
    <dbReference type="NCBI Taxonomy" id="6265"/>
    <lineage>
        <taxon>Eukaryota</taxon>
        <taxon>Metazoa</taxon>
        <taxon>Ecdysozoa</taxon>
        <taxon>Nematoda</taxon>
        <taxon>Chromadorea</taxon>
        <taxon>Rhabditida</taxon>
        <taxon>Spirurina</taxon>
        <taxon>Ascaridomorpha</taxon>
        <taxon>Ascaridoidea</taxon>
        <taxon>Toxocaridae</taxon>
        <taxon>Toxocara</taxon>
    </lineage>
</organism>
<dbReference type="Proteomes" id="UP000031036">
    <property type="component" value="Unassembled WGS sequence"/>
</dbReference>
<feature type="signal peptide" evidence="1">
    <location>
        <begin position="1"/>
        <end position="19"/>
    </location>
</feature>
<dbReference type="InterPro" id="IPR036179">
    <property type="entry name" value="Ig-like_dom_sf"/>
</dbReference>
<dbReference type="SMART" id="SM00408">
    <property type="entry name" value="IGc2"/>
    <property type="match status" value="1"/>
</dbReference>
<dbReference type="InterPro" id="IPR007110">
    <property type="entry name" value="Ig-like_dom"/>
</dbReference>
<dbReference type="InterPro" id="IPR003598">
    <property type="entry name" value="Ig_sub2"/>
</dbReference>
<evidence type="ECO:0000313" key="4">
    <source>
        <dbReference type="Proteomes" id="UP000031036"/>
    </source>
</evidence>
<sequence length="250" mass="28141">MKFIVALITFSSVVSDVTGVMNEYAEGNLQVLFNATSALSGDDYPQMAKVADLWCQVRSNVSKKLMPIKEAHFMRNVDMAMMPASVRNNQASLSFGWTSLHSSGKYRCQITTHQNQQILGWLFVNMRPVFHVDVASNFEIDKHDPFHVISPILRVTEGETLVIDCPILGFPQPTIEWLKDNASIDTSVQRITYEKKGIKIWNASLEAEGVYSCIGRNSFAEVDNGPIINWQSRLDITLQVKSMFAFCLVK</sequence>
<dbReference type="InterPro" id="IPR058814">
    <property type="entry name" value="ZIG1/7_N"/>
</dbReference>
<accession>A0A0B2V998</accession>
<dbReference type="OrthoDB" id="5970915at2759"/>
<reference evidence="3 4" key="1">
    <citation type="submission" date="2014-11" db="EMBL/GenBank/DDBJ databases">
        <title>Genetic blueprint of the zoonotic pathogen Toxocara canis.</title>
        <authorList>
            <person name="Zhu X.-Q."/>
            <person name="Korhonen P.K."/>
            <person name="Cai H."/>
            <person name="Young N.D."/>
            <person name="Nejsum P."/>
            <person name="von Samson-Himmelstjerna G."/>
            <person name="Boag P.R."/>
            <person name="Tan P."/>
            <person name="Li Q."/>
            <person name="Min J."/>
            <person name="Yang Y."/>
            <person name="Wang X."/>
            <person name="Fang X."/>
            <person name="Hall R.S."/>
            <person name="Hofmann A."/>
            <person name="Sternberg P.W."/>
            <person name="Jex A.R."/>
            <person name="Gasser R.B."/>
        </authorList>
    </citation>
    <scope>NUCLEOTIDE SEQUENCE [LARGE SCALE GENOMIC DNA]</scope>
    <source>
        <strain evidence="3">PN_DK_2014</strain>
    </source>
</reference>
<keyword evidence="1" id="KW-0732">Signal</keyword>
<evidence type="ECO:0000313" key="3">
    <source>
        <dbReference type="EMBL" id="KHN78074.1"/>
    </source>
</evidence>
<dbReference type="Gene3D" id="2.60.40.10">
    <property type="entry name" value="Immunoglobulins"/>
    <property type="match status" value="1"/>
</dbReference>
<dbReference type="InterPro" id="IPR013098">
    <property type="entry name" value="Ig_I-set"/>
</dbReference>
<protein>
    <submittedName>
        <fullName evidence="3">Tyrosine-protein kinase-like otk</fullName>
    </submittedName>
</protein>
<dbReference type="Pfam" id="PF26428">
    <property type="entry name" value="Zwei_Ig_N"/>
    <property type="match status" value="1"/>
</dbReference>
<gene>
    <name evidence="3" type="primary">otk</name>
    <name evidence="3" type="ORF">Tcan_16588</name>
</gene>
<dbReference type="InterPro" id="IPR003599">
    <property type="entry name" value="Ig_sub"/>
</dbReference>
<keyword evidence="3" id="KW-0418">Kinase</keyword>
<dbReference type="PROSITE" id="PS50835">
    <property type="entry name" value="IG_LIKE"/>
    <property type="match status" value="1"/>
</dbReference>
<dbReference type="GO" id="GO:0016301">
    <property type="term" value="F:kinase activity"/>
    <property type="evidence" value="ECO:0007669"/>
    <property type="project" value="UniProtKB-KW"/>
</dbReference>